<sequence>MGKRMKKTSETEASKKAELIRAKVARFDKGFRRQYPLLVDYIDGHKPVEACAANYYREKIRSHLQLIEQLNGEVAKLESCTPGPEKFPSAM</sequence>
<accession>A0A5K8A7Q2</accession>
<name>A0A5K8A7Q2_9BACT</name>
<evidence type="ECO:0000313" key="1">
    <source>
        <dbReference type="EMBL" id="BBO88673.1"/>
    </source>
</evidence>
<reference evidence="1 2" key="1">
    <citation type="submission" date="2019-11" db="EMBL/GenBank/DDBJ databases">
        <title>Comparative genomics of hydrocarbon-degrading Desulfosarcina strains.</title>
        <authorList>
            <person name="Watanabe M."/>
            <person name="Kojima H."/>
            <person name="Fukui M."/>
        </authorList>
    </citation>
    <scope>NUCLEOTIDE SEQUENCE [LARGE SCALE GENOMIC DNA]</scope>
    <source>
        <strain evidence="2">oXyS1</strain>
    </source>
</reference>
<dbReference type="AlphaFoldDB" id="A0A5K8A7Q2"/>
<proteinExistence type="predicted"/>
<keyword evidence="2" id="KW-1185">Reference proteome</keyword>
<evidence type="ECO:0000313" key="2">
    <source>
        <dbReference type="Proteomes" id="UP000422108"/>
    </source>
</evidence>
<dbReference type="Proteomes" id="UP000422108">
    <property type="component" value="Chromosome"/>
</dbReference>
<protein>
    <submittedName>
        <fullName evidence="1">Uncharacterized protein</fullName>
    </submittedName>
</protein>
<dbReference type="EMBL" id="AP021879">
    <property type="protein sequence ID" value="BBO88673.1"/>
    <property type="molecule type" value="Genomic_DNA"/>
</dbReference>
<organism evidence="1 2">
    <name type="scientific">Desulfosarcina ovata subsp. ovata</name>
    <dbReference type="NCBI Taxonomy" id="2752305"/>
    <lineage>
        <taxon>Bacteria</taxon>
        <taxon>Pseudomonadati</taxon>
        <taxon>Thermodesulfobacteriota</taxon>
        <taxon>Desulfobacteria</taxon>
        <taxon>Desulfobacterales</taxon>
        <taxon>Desulfosarcinaceae</taxon>
        <taxon>Desulfosarcina</taxon>
    </lineage>
</organism>
<gene>
    <name evidence="1" type="ORF">DSCOOX_18530</name>
</gene>